<evidence type="ECO:0008006" key="2">
    <source>
        <dbReference type="Google" id="ProtNLM"/>
    </source>
</evidence>
<organism evidence="1">
    <name type="scientific">hydrothermal vent metagenome</name>
    <dbReference type="NCBI Taxonomy" id="652676"/>
    <lineage>
        <taxon>unclassified sequences</taxon>
        <taxon>metagenomes</taxon>
        <taxon>ecological metagenomes</taxon>
    </lineage>
</organism>
<proteinExistence type="predicted"/>
<accession>A0A3B0WIP7</accession>
<dbReference type="AlphaFoldDB" id="A0A3B0WIP7"/>
<dbReference type="EMBL" id="UOFE01000003">
    <property type="protein sequence ID" value="VAW50507.1"/>
    <property type="molecule type" value="Genomic_DNA"/>
</dbReference>
<evidence type="ECO:0000313" key="1">
    <source>
        <dbReference type="EMBL" id="VAW50507.1"/>
    </source>
</evidence>
<protein>
    <recommendedName>
        <fullName evidence="2">Copper resistance protein B</fullName>
    </recommendedName>
</protein>
<sequence length="241" mass="28018">MKNNLKTYARIFFSTLICTTGSALADGNSIDKVYHPYVLPLETEIEYRAIFQSDEKKSLDDQQVQRLGFGKTFFEKWFTEIYIIGEKTSENDFNTSSVEIEAKVQLTEQGEYAADWGLLFELERNFDRNLVELAVGLLVEKEWGRWVGALNAFIEFERRDDELRNEIETISALQLRYRYSRLFEPTIEFYQNQDTLALGPTIMGAARLGIAKKIRWELGVIFGLDNETPDQTIRALLEYEF</sequence>
<gene>
    <name evidence="1" type="ORF">MNBD_GAMMA05-910</name>
</gene>
<name>A0A3B0WIP7_9ZZZZ</name>
<reference evidence="1" key="1">
    <citation type="submission" date="2018-06" db="EMBL/GenBank/DDBJ databases">
        <authorList>
            <person name="Zhirakovskaya E."/>
        </authorList>
    </citation>
    <scope>NUCLEOTIDE SEQUENCE</scope>
</reference>